<dbReference type="PANTHER" id="PTHR13572:SF4">
    <property type="entry name" value="RE57134P"/>
    <property type="match status" value="1"/>
</dbReference>
<keyword evidence="6" id="KW-1133">Transmembrane helix</keyword>
<reference evidence="10" key="1">
    <citation type="journal article" date="2021" name="Sci. Rep.">
        <title>Diploid genomic architecture of Nitzschia inconspicua, an elite biomass production diatom.</title>
        <authorList>
            <person name="Oliver A."/>
            <person name="Podell S."/>
            <person name="Pinowska A."/>
            <person name="Traller J.C."/>
            <person name="Smith S.R."/>
            <person name="McClure R."/>
            <person name="Beliaev A."/>
            <person name="Bohutskyi P."/>
            <person name="Hill E.A."/>
            <person name="Rabines A."/>
            <person name="Zheng H."/>
            <person name="Allen L.Z."/>
            <person name="Kuo A."/>
            <person name="Grigoriev I.V."/>
            <person name="Allen A.E."/>
            <person name="Hazlebeck D."/>
            <person name="Allen E.E."/>
        </authorList>
    </citation>
    <scope>NUCLEOTIDE SEQUENCE</scope>
    <source>
        <strain evidence="10">Hildebrandi</strain>
    </source>
</reference>
<dbReference type="EMBL" id="JAGRRH010000015">
    <property type="protein sequence ID" value="KAG7355531.1"/>
    <property type="molecule type" value="Genomic_DNA"/>
</dbReference>
<evidence type="ECO:0000256" key="1">
    <source>
        <dbReference type="ARBA" id="ARBA00004323"/>
    </source>
</evidence>
<evidence type="ECO:0000256" key="2">
    <source>
        <dbReference type="ARBA" id="ARBA00009559"/>
    </source>
</evidence>
<evidence type="ECO:0000256" key="3">
    <source>
        <dbReference type="ARBA" id="ARBA00022692"/>
    </source>
</evidence>
<evidence type="ECO:0000256" key="8">
    <source>
        <dbReference type="ARBA" id="ARBA00023136"/>
    </source>
</evidence>
<keyword evidence="8" id="KW-0472">Membrane</keyword>
<protein>
    <submittedName>
        <fullName evidence="10">Glycosyl hydrolase family 99 protein</fullName>
    </submittedName>
</protein>
<evidence type="ECO:0000313" key="10">
    <source>
        <dbReference type="EMBL" id="KAG7355531.1"/>
    </source>
</evidence>
<evidence type="ECO:0000256" key="6">
    <source>
        <dbReference type="ARBA" id="ARBA00022989"/>
    </source>
</evidence>
<keyword evidence="3" id="KW-0812">Transmembrane</keyword>
<feature type="domain" description="Bulb-type lectin" evidence="9">
    <location>
        <begin position="130"/>
        <end position="256"/>
    </location>
</feature>
<dbReference type="InterPro" id="IPR026071">
    <property type="entry name" value="Glyco_Hydrolase_99"/>
</dbReference>
<dbReference type="OrthoDB" id="51963at2759"/>
<keyword evidence="5" id="KW-0735">Signal-anchor</keyword>
<dbReference type="GO" id="GO:0004559">
    <property type="term" value="F:alpha-mannosidase activity"/>
    <property type="evidence" value="ECO:0007669"/>
    <property type="project" value="TreeGrafter"/>
</dbReference>
<keyword evidence="7" id="KW-0333">Golgi apparatus</keyword>
<evidence type="ECO:0000256" key="4">
    <source>
        <dbReference type="ARBA" id="ARBA00022801"/>
    </source>
</evidence>
<evidence type="ECO:0000313" key="11">
    <source>
        <dbReference type="Proteomes" id="UP000693970"/>
    </source>
</evidence>
<comment type="subcellular location">
    <subcellularLocation>
        <location evidence="1">Golgi apparatus membrane</location>
        <topology evidence="1">Single-pass type II membrane protein</topology>
    </subcellularLocation>
</comment>
<organism evidence="10 11">
    <name type="scientific">Nitzschia inconspicua</name>
    <dbReference type="NCBI Taxonomy" id="303405"/>
    <lineage>
        <taxon>Eukaryota</taxon>
        <taxon>Sar</taxon>
        <taxon>Stramenopiles</taxon>
        <taxon>Ochrophyta</taxon>
        <taxon>Bacillariophyta</taxon>
        <taxon>Bacillariophyceae</taxon>
        <taxon>Bacillariophycidae</taxon>
        <taxon>Bacillariales</taxon>
        <taxon>Bacillariaceae</taxon>
        <taxon>Nitzschia</taxon>
    </lineage>
</organism>
<comment type="caution">
    <text evidence="10">The sequence shown here is derived from an EMBL/GenBank/DDBJ whole genome shotgun (WGS) entry which is preliminary data.</text>
</comment>
<dbReference type="Pfam" id="PF16317">
    <property type="entry name" value="Glyco_hydro_99"/>
    <property type="match status" value="1"/>
</dbReference>
<keyword evidence="11" id="KW-1185">Reference proteome</keyword>
<comment type="similarity">
    <text evidence="2">Belongs to the glycosyl hydrolase 99 family.</text>
</comment>
<sequence>MKTYSSVSAVATSDSHNEDRVDVIAQWNVRIEKSGSYQFAVDWKNEDDYDETTPPLSLSLLSHPLDLWVDHKQIFSFTNSCQMCCIHLSNESMHLIQLIATNNSNILEPPRIVCLDVRLSFPDCNGFPQTKLLMSGESITQDHDMGWSPTRRYSIHYQSSTGDLLLRDHHQRGEKVVWNAGWNQKATNDSTSNFVLAMQGDGNLLLQQLFTDKRKKPNTVWKTVTQGNPGAYLVLNDAGQVMVIDPNTKHGCCSPLYMDGLPSSLQHYTDMRQDCQNDNDHYRLLLPRSRQPSLPSSNTAAGITTSPQQFPLRGIFYYPWYPTTWTVDKTHTAHFIPKLGMYDSGHLATIENHVQQLDYARIDVAISSWWGQDTKADRARLLTIMDVSYRLTRGRVKFCIYFEPQEDDETVEKLRRKLDYLHKWYTVHPSWLRVDNNKPVIFVYNLKSNCSTSQKWVQACAAMALWPERVCQYLPGFWQAREEFPRLERLDKKTWYDTVRQMVATNKDVKWHLITSFNEAGEGTLIEATNEWDSNSGFGFYLDALHEIY</sequence>
<evidence type="ECO:0000259" key="9">
    <source>
        <dbReference type="PROSITE" id="PS50927"/>
    </source>
</evidence>
<evidence type="ECO:0000256" key="7">
    <source>
        <dbReference type="ARBA" id="ARBA00023034"/>
    </source>
</evidence>
<accession>A0A9K3L644</accession>
<name>A0A9K3L644_9STRA</name>
<dbReference type="AlphaFoldDB" id="A0A9K3L644"/>
<reference evidence="10" key="2">
    <citation type="submission" date="2021-04" db="EMBL/GenBank/DDBJ databases">
        <authorList>
            <person name="Podell S."/>
        </authorList>
    </citation>
    <scope>NUCLEOTIDE SEQUENCE</scope>
    <source>
        <strain evidence="10">Hildebrandi</strain>
    </source>
</reference>
<dbReference type="PANTHER" id="PTHR13572">
    <property type="entry name" value="ENDO-ALPHA-1,2-MANNOSIDASE"/>
    <property type="match status" value="1"/>
</dbReference>
<dbReference type="PROSITE" id="PS50927">
    <property type="entry name" value="BULB_LECTIN"/>
    <property type="match status" value="1"/>
</dbReference>
<dbReference type="InterPro" id="IPR001480">
    <property type="entry name" value="Bulb-type_lectin_dom"/>
</dbReference>
<proteinExistence type="inferred from homology"/>
<dbReference type="Proteomes" id="UP000693970">
    <property type="component" value="Unassembled WGS sequence"/>
</dbReference>
<evidence type="ECO:0000256" key="5">
    <source>
        <dbReference type="ARBA" id="ARBA00022968"/>
    </source>
</evidence>
<dbReference type="GO" id="GO:0000139">
    <property type="term" value="C:Golgi membrane"/>
    <property type="evidence" value="ECO:0007669"/>
    <property type="project" value="UniProtKB-SubCell"/>
</dbReference>
<keyword evidence="4 10" id="KW-0378">Hydrolase</keyword>
<gene>
    <name evidence="10" type="ORF">IV203_000217</name>
</gene>